<proteinExistence type="inferred from homology"/>
<dbReference type="GO" id="GO:0016987">
    <property type="term" value="F:sigma factor activity"/>
    <property type="evidence" value="ECO:0007669"/>
    <property type="project" value="UniProtKB-KW"/>
</dbReference>
<sequence length="182" mass="21126">MTDQDIITEILLGNRFLFSKLIDKYQRMVFTLAMGFVHQKENAEDLTQDIFIKVWIALPNYKGDAIFSTWLYRIAVNYCINFVEKNKRNRFIVLAEELIGHVFNTAINDKDAQQELEEMESGNLVRTAIDSLPINQRTAFILSAYEELPIKEIASIMNRSEGAVEQLLQRAKMNLKKKIKHP</sequence>
<feature type="domain" description="RNA polymerase sigma factor 70 region 4 type 2" evidence="6">
    <location>
        <begin position="124"/>
        <end position="175"/>
    </location>
</feature>
<evidence type="ECO:0000256" key="4">
    <source>
        <dbReference type="ARBA" id="ARBA00023163"/>
    </source>
</evidence>
<gene>
    <name evidence="7" type="ORF">SAMN05660349_00476</name>
</gene>
<dbReference type="SUPFAM" id="SSF88946">
    <property type="entry name" value="Sigma2 domain of RNA polymerase sigma factors"/>
    <property type="match status" value="1"/>
</dbReference>
<reference evidence="8" key="1">
    <citation type="submission" date="2017-02" db="EMBL/GenBank/DDBJ databases">
        <authorList>
            <person name="Varghese N."/>
            <person name="Submissions S."/>
        </authorList>
    </citation>
    <scope>NUCLEOTIDE SEQUENCE [LARGE SCALE GENOMIC DNA]</scope>
    <source>
        <strain evidence="8">DSM 24967</strain>
    </source>
</reference>
<dbReference type="Pfam" id="PF04542">
    <property type="entry name" value="Sigma70_r2"/>
    <property type="match status" value="1"/>
</dbReference>
<keyword evidence="8" id="KW-1185">Reference proteome</keyword>
<evidence type="ECO:0000259" key="5">
    <source>
        <dbReference type="Pfam" id="PF04542"/>
    </source>
</evidence>
<dbReference type="InterPro" id="IPR013324">
    <property type="entry name" value="RNA_pol_sigma_r3/r4-like"/>
</dbReference>
<organism evidence="7 8">
    <name type="scientific">Parabacteroides chartae</name>
    <dbReference type="NCBI Taxonomy" id="1037355"/>
    <lineage>
        <taxon>Bacteria</taxon>
        <taxon>Pseudomonadati</taxon>
        <taxon>Bacteroidota</taxon>
        <taxon>Bacteroidia</taxon>
        <taxon>Bacteroidales</taxon>
        <taxon>Tannerellaceae</taxon>
        <taxon>Parabacteroides</taxon>
    </lineage>
</organism>
<dbReference type="PANTHER" id="PTHR43133">
    <property type="entry name" value="RNA POLYMERASE ECF-TYPE SIGMA FACTO"/>
    <property type="match status" value="1"/>
</dbReference>
<dbReference type="CDD" id="cd06171">
    <property type="entry name" value="Sigma70_r4"/>
    <property type="match status" value="1"/>
</dbReference>
<keyword evidence="3" id="KW-0731">Sigma factor</keyword>
<dbReference type="InterPro" id="IPR013249">
    <property type="entry name" value="RNA_pol_sigma70_r4_t2"/>
</dbReference>
<dbReference type="NCBIfam" id="TIGR02937">
    <property type="entry name" value="sigma70-ECF"/>
    <property type="match status" value="1"/>
</dbReference>
<dbReference type="InterPro" id="IPR036388">
    <property type="entry name" value="WH-like_DNA-bd_sf"/>
</dbReference>
<evidence type="ECO:0000256" key="2">
    <source>
        <dbReference type="ARBA" id="ARBA00023015"/>
    </source>
</evidence>
<keyword evidence="2" id="KW-0805">Transcription regulation</keyword>
<dbReference type="InterPro" id="IPR007627">
    <property type="entry name" value="RNA_pol_sigma70_r2"/>
</dbReference>
<dbReference type="Gene3D" id="1.10.1740.10">
    <property type="match status" value="1"/>
</dbReference>
<name>A0A1T5A728_9BACT</name>
<dbReference type="Pfam" id="PF08281">
    <property type="entry name" value="Sigma70_r4_2"/>
    <property type="match status" value="1"/>
</dbReference>
<protein>
    <submittedName>
        <fullName evidence="7">RNA polymerase sigma-70 factor, ECF subfamily</fullName>
    </submittedName>
</protein>
<dbReference type="InterPro" id="IPR039425">
    <property type="entry name" value="RNA_pol_sigma-70-like"/>
</dbReference>
<feature type="domain" description="RNA polymerase sigma-70 region 2" evidence="5">
    <location>
        <begin position="21"/>
        <end position="88"/>
    </location>
</feature>
<dbReference type="EMBL" id="FUYQ01000002">
    <property type="protein sequence ID" value="SKB30473.1"/>
    <property type="molecule type" value="Genomic_DNA"/>
</dbReference>
<dbReference type="GO" id="GO:0003677">
    <property type="term" value="F:DNA binding"/>
    <property type="evidence" value="ECO:0007669"/>
    <property type="project" value="InterPro"/>
</dbReference>
<comment type="similarity">
    <text evidence="1">Belongs to the sigma-70 factor family. ECF subfamily.</text>
</comment>
<evidence type="ECO:0000313" key="7">
    <source>
        <dbReference type="EMBL" id="SKB30473.1"/>
    </source>
</evidence>
<evidence type="ECO:0000259" key="6">
    <source>
        <dbReference type="Pfam" id="PF08281"/>
    </source>
</evidence>
<dbReference type="InterPro" id="IPR014284">
    <property type="entry name" value="RNA_pol_sigma-70_dom"/>
</dbReference>
<dbReference type="Gene3D" id="1.10.10.10">
    <property type="entry name" value="Winged helix-like DNA-binding domain superfamily/Winged helix DNA-binding domain"/>
    <property type="match status" value="1"/>
</dbReference>
<dbReference type="GO" id="GO:0006352">
    <property type="term" value="P:DNA-templated transcription initiation"/>
    <property type="evidence" value="ECO:0007669"/>
    <property type="project" value="InterPro"/>
</dbReference>
<accession>A0A1T5A728</accession>
<evidence type="ECO:0000313" key="8">
    <source>
        <dbReference type="Proteomes" id="UP000190852"/>
    </source>
</evidence>
<evidence type="ECO:0000256" key="3">
    <source>
        <dbReference type="ARBA" id="ARBA00023082"/>
    </source>
</evidence>
<evidence type="ECO:0000256" key="1">
    <source>
        <dbReference type="ARBA" id="ARBA00010641"/>
    </source>
</evidence>
<dbReference type="Proteomes" id="UP000190852">
    <property type="component" value="Unassembled WGS sequence"/>
</dbReference>
<keyword evidence="4" id="KW-0804">Transcription</keyword>
<dbReference type="PANTHER" id="PTHR43133:SF60">
    <property type="entry name" value="RNA POLYMERASE SIGMA FACTOR SIGV"/>
    <property type="match status" value="1"/>
</dbReference>
<dbReference type="AlphaFoldDB" id="A0A1T5A728"/>
<dbReference type="SUPFAM" id="SSF88659">
    <property type="entry name" value="Sigma3 and sigma4 domains of RNA polymerase sigma factors"/>
    <property type="match status" value="1"/>
</dbReference>
<dbReference type="InterPro" id="IPR013325">
    <property type="entry name" value="RNA_pol_sigma_r2"/>
</dbReference>